<keyword evidence="1" id="KW-1133">Transmembrane helix</keyword>
<feature type="transmembrane region" description="Helical" evidence="1">
    <location>
        <begin position="196"/>
        <end position="221"/>
    </location>
</feature>
<feature type="transmembrane region" description="Helical" evidence="1">
    <location>
        <begin position="344"/>
        <end position="362"/>
    </location>
</feature>
<feature type="transmembrane region" description="Helical" evidence="1">
    <location>
        <begin position="101"/>
        <end position="125"/>
    </location>
</feature>
<reference evidence="2" key="1">
    <citation type="journal article" date="2014" name="Int. J. Syst. Evol. Microbiol.">
        <title>Complete genome sequence of Corynebacterium casei LMG S-19264T (=DSM 44701T), isolated from a smear-ripened cheese.</title>
        <authorList>
            <consortium name="US DOE Joint Genome Institute (JGI-PGF)"/>
            <person name="Walter F."/>
            <person name="Albersmeier A."/>
            <person name="Kalinowski J."/>
            <person name="Ruckert C."/>
        </authorList>
    </citation>
    <scope>NUCLEOTIDE SEQUENCE</scope>
    <source>
        <strain evidence="2">JCM 15325</strain>
    </source>
</reference>
<feature type="transmembrane region" description="Helical" evidence="1">
    <location>
        <begin position="429"/>
        <end position="447"/>
    </location>
</feature>
<feature type="transmembrane region" description="Helical" evidence="1">
    <location>
        <begin position="165"/>
        <end position="184"/>
    </location>
</feature>
<keyword evidence="1" id="KW-0472">Membrane</keyword>
<protein>
    <recommendedName>
        <fullName evidence="4">Transmembrane protein</fullName>
    </recommendedName>
</protein>
<proteinExistence type="predicted"/>
<accession>A0A917S6N5</accession>
<reference evidence="2" key="2">
    <citation type="submission" date="2020-09" db="EMBL/GenBank/DDBJ databases">
        <authorList>
            <person name="Sun Q."/>
            <person name="Ohkuma M."/>
        </authorList>
    </citation>
    <scope>NUCLEOTIDE SEQUENCE</scope>
    <source>
        <strain evidence="2">JCM 15325</strain>
    </source>
</reference>
<sequence length="484" mass="55296">MAGIGFRLQKLFEQDYFSARSRAYGYSLFVTAGPWLVVIAVITAVHYLTGFFYSISFNEQQLFTVSVSYCFIFSQIIYGMIQLPVTRYIADRLYEKQIDRVFPSLLGVIKIVLVLASVLWALFAFLTPLPFYYDLLLLVLFFSLCVIWIQTVYLTSAKDYQSITLAFLAGGGVSAAGIIAVVFFHPAVYFQHAQAFLLLACFTLGMTVTLFFLSTVLVRMFPSYKETGQFTFLSSFDRYPELFWSGLFYNAGIWVCNFIIWFGEGHRVVENSFLYNPIYDSAVFWAYLTITPIYVFFTVSIETRFYERYKKFLGAVNHGGTLNQIDELKTAMNVTLRQEISRMIRSQGIFSLIVIFTAWIVMSQYSQQTVQLSIFQLAAIGAFSNGMVLVCMLLLLYFEDRSGALRTAFLLFAAHTLLTLSLFPLGLNGYGISFAVGSGIAFLYSLYRLFDYTGDIDFYLFCPDSRKSGRHFFTMLGERLNRFV</sequence>
<feature type="transmembrane region" description="Helical" evidence="1">
    <location>
        <begin position="282"/>
        <end position="301"/>
    </location>
</feature>
<gene>
    <name evidence="2" type="ORF">GCM10007968_23200</name>
</gene>
<feature type="transmembrane region" description="Helical" evidence="1">
    <location>
        <begin position="26"/>
        <end position="49"/>
    </location>
</feature>
<feature type="transmembrane region" description="Helical" evidence="1">
    <location>
        <begin position="131"/>
        <end position="153"/>
    </location>
</feature>
<keyword evidence="1" id="KW-0812">Transmembrane</keyword>
<evidence type="ECO:0000256" key="1">
    <source>
        <dbReference type="SAM" id="Phobius"/>
    </source>
</evidence>
<dbReference type="Proteomes" id="UP000654670">
    <property type="component" value="Unassembled WGS sequence"/>
</dbReference>
<evidence type="ECO:0000313" key="2">
    <source>
        <dbReference type="EMBL" id="GGL58533.1"/>
    </source>
</evidence>
<feature type="transmembrane region" description="Helical" evidence="1">
    <location>
        <begin position="404"/>
        <end position="423"/>
    </location>
</feature>
<dbReference type="InterPro" id="IPR031617">
    <property type="entry name" value="PelG"/>
</dbReference>
<comment type="caution">
    <text evidence="2">The sequence shown here is derived from an EMBL/GenBank/DDBJ whole genome shotgun (WGS) entry which is preliminary data.</text>
</comment>
<dbReference type="Pfam" id="PF16933">
    <property type="entry name" value="PelG"/>
    <property type="match status" value="1"/>
</dbReference>
<feature type="transmembrane region" description="Helical" evidence="1">
    <location>
        <begin position="61"/>
        <end position="81"/>
    </location>
</feature>
<name>A0A917S6N5_9BACL</name>
<dbReference type="AlphaFoldDB" id="A0A917S6N5"/>
<organism evidence="2 3">
    <name type="scientific">Sporolactobacillus putidus</name>
    <dbReference type="NCBI Taxonomy" id="492735"/>
    <lineage>
        <taxon>Bacteria</taxon>
        <taxon>Bacillati</taxon>
        <taxon>Bacillota</taxon>
        <taxon>Bacilli</taxon>
        <taxon>Bacillales</taxon>
        <taxon>Sporolactobacillaceae</taxon>
        <taxon>Sporolactobacillus</taxon>
    </lineage>
</organism>
<dbReference type="RefSeq" id="WP_188803529.1">
    <property type="nucleotide sequence ID" value="NZ_BMOK01000010.1"/>
</dbReference>
<evidence type="ECO:0008006" key="4">
    <source>
        <dbReference type="Google" id="ProtNLM"/>
    </source>
</evidence>
<feature type="transmembrane region" description="Helical" evidence="1">
    <location>
        <begin position="242"/>
        <end position="262"/>
    </location>
</feature>
<keyword evidence="3" id="KW-1185">Reference proteome</keyword>
<dbReference type="EMBL" id="BMOK01000010">
    <property type="protein sequence ID" value="GGL58533.1"/>
    <property type="molecule type" value="Genomic_DNA"/>
</dbReference>
<feature type="transmembrane region" description="Helical" evidence="1">
    <location>
        <begin position="374"/>
        <end position="397"/>
    </location>
</feature>
<evidence type="ECO:0000313" key="3">
    <source>
        <dbReference type="Proteomes" id="UP000654670"/>
    </source>
</evidence>